<evidence type="ECO:0000259" key="1">
    <source>
        <dbReference type="PROSITE" id="PS51819"/>
    </source>
</evidence>
<dbReference type="PROSITE" id="PS51819">
    <property type="entry name" value="VOC"/>
    <property type="match status" value="2"/>
</dbReference>
<evidence type="ECO:0000313" key="3">
    <source>
        <dbReference type="Proteomes" id="UP001214441"/>
    </source>
</evidence>
<dbReference type="InterPro" id="IPR052164">
    <property type="entry name" value="Anthracycline_SecMetBiosynth"/>
</dbReference>
<dbReference type="InterPro" id="IPR041581">
    <property type="entry name" value="Glyoxalase_6"/>
</dbReference>
<dbReference type="EMBL" id="JANCPR020000011">
    <property type="protein sequence ID" value="MDJ1133037.1"/>
    <property type="molecule type" value="Genomic_DNA"/>
</dbReference>
<evidence type="ECO:0000313" key="2">
    <source>
        <dbReference type="EMBL" id="MDJ1133037.1"/>
    </source>
</evidence>
<dbReference type="PANTHER" id="PTHR33993:SF14">
    <property type="entry name" value="GB|AAF24581.1"/>
    <property type="match status" value="1"/>
</dbReference>
<dbReference type="Pfam" id="PF18029">
    <property type="entry name" value="Glyoxalase_6"/>
    <property type="match status" value="1"/>
</dbReference>
<dbReference type="InterPro" id="IPR037523">
    <property type="entry name" value="VOC_core"/>
</dbReference>
<accession>A0ABT6ZVD5</accession>
<dbReference type="SUPFAM" id="SSF54593">
    <property type="entry name" value="Glyoxalase/Bleomycin resistance protein/Dihydroxybiphenyl dioxygenase"/>
    <property type="match status" value="2"/>
</dbReference>
<comment type="caution">
    <text evidence="2">The sequence shown here is derived from an EMBL/GenBank/DDBJ whole genome shotgun (WGS) entry which is preliminary data.</text>
</comment>
<organism evidence="2 3">
    <name type="scientific">Streptomyces iconiensis</name>
    <dbReference type="NCBI Taxonomy" id="1384038"/>
    <lineage>
        <taxon>Bacteria</taxon>
        <taxon>Bacillati</taxon>
        <taxon>Actinomycetota</taxon>
        <taxon>Actinomycetes</taxon>
        <taxon>Kitasatosporales</taxon>
        <taxon>Streptomycetaceae</taxon>
        <taxon>Streptomyces</taxon>
    </lineage>
</organism>
<dbReference type="PANTHER" id="PTHR33993">
    <property type="entry name" value="GLYOXALASE-RELATED"/>
    <property type="match status" value="1"/>
</dbReference>
<dbReference type="Pfam" id="PF00903">
    <property type="entry name" value="Glyoxalase"/>
    <property type="match status" value="1"/>
</dbReference>
<protein>
    <submittedName>
        <fullName evidence="2">VOC family protein</fullName>
    </submittedName>
</protein>
<feature type="domain" description="VOC" evidence="1">
    <location>
        <begin position="11"/>
        <end position="122"/>
    </location>
</feature>
<dbReference type="InterPro" id="IPR004360">
    <property type="entry name" value="Glyas_Fos-R_dOase_dom"/>
</dbReference>
<keyword evidence="3" id="KW-1185">Reference proteome</keyword>
<proteinExistence type="predicted"/>
<dbReference type="Proteomes" id="UP001214441">
    <property type="component" value="Unassembled WGS sequence"/>
</dbReference>
<dbReference type="InterPro" id="IPR029068">
    <property type="entry name" value="Glyas_Bleomycin-R_OHBP_Dase"/>
</dbReference>
<sequence length="256" mass="27416">MPEPTSYRPGALCWTELHAPDAGAAERFYAAVLGWGYVYTGPEFDHYRYATSRRQMVAGIAPTEEAKGSWIVFFAAREVDVLAERVKAAGGEVDHGPADVGVLGRNLLAVDPCGAHVGFWQPRAHLGAGLFDEPSALCWAELAVRDTAEADRFYADVLGLRVAAHAAAGDARYAAFRLADGEAVAGRTVLGPERKDAEPFWMPYFGVTDARRATDVSVDYGATVLYSGVNAEGRGVAVVSDPWEAVFAVLEVPSGH</sequence>
<dbReference type="CDD" id="cd07247">
    <property type="entry name" value="SgaA_N_like"/>
    <property type="match status" value="1"/>
</dbReference>
<gene>
    <name evidence="2" type="ORF">NMN56_013910</name>
</gene>
<dbReference type="RefSeq" id="WP_274041234.1">
    <property type="nucleotide sequence ID" value="NZ_JANCPR020000011.1"/>
</dbReference>
<feature type="domain" description="VOC" evidence="1">
    <location>
        <begin position="136"/>
        <end position="256"/>
    </location>
</feature>
<dbReference type="Gene3D" id="3.10.180.10">
    <property type="entry name" value="2,3-Dihydroxybiphenyl 1,2-Dioxygenase, domain 1"/>
    <property type="match status" value="2"/>
</dbReference>
<reference evidence="2 3" key="1">
    <citation type="submission" date="2023-05" db="EMBL/GenBank/DDBJ databases">
        <title>Streptantibioticus silvisoli sp. nov., acidotolerant actinomycetes 1 from pine litter.</title>
        <authorList>
            <person name="Swiecimska M."/>
            <person name="Golinska P."/>
            <person name="Sangal V."/>
            <person name="Wachnowicz B."/>
            <person name="Goodfellow M."/>
        </authorList>
    </citation>
    <scope>NUCLEOTIDE SEQUENCE [LARGE SCALE GENOMIC DNA]</scope>
    <source>
        <strain evidence="2 3">DSM 42109</strain>
    </source>
</reference>
<name>A0ABT6ZVD5_9ACTN</name>